<dbReference type="InterPro" id="IPR009057">
    <property type="entry name" value="Homeodomain-like_sf"/>
</dbReference>
<accession>A0A9D0YWD4</accession>
<feature type="domain" description="Winged helix-turn helix" evidence="2">
    <location>
        <begin position="108"/>
        <end position="164"/>
    </location>
</feature>
<dbReference type="SUPFAM" id="SSF46689">
    <property type="entry name" value="Homeodomain-like"/>
    <property type="match status" value="1"/>
</dbReference>
<dbReference type="Pfam" id="PF13551">
    <property type="entry name" value="HTH_29"/>
    <property type="match status" value="1"/>
</dbReference>
<dbReference type="Proteomes" id="UP000886819">
    <property type="component" value="Unassembled WGS sequence"/>
</dbReference>
<proteinExistence type="predicted"/>
<reference evidence="3" key="1">
    <citation type="submission" date="2020-10" db="EMBL/GenBank/DDBJ databases">
        <authorList>
            <person name="Gilroy R."/>
        </authorList>
    </citation>
    <scope>NUCLEOTIDE SEQUENCE</scope>
    <source>
        <strain evidence="3">ChiHile30-977</strain>
    </source>
</reference>
<feature type="region of interest" description="Disordered" evidence="1">
    <location>
        <begin position="145"/>
        <end position="167"/>
    </location>
</feature>
<gene>
    <name evidence="3" type="ORF">IAA66_06320</name>
</gene>
<dbReference type="AlphaFoldDB" id="A0A9D0YWD4"/>
<name>A0A9D0YWD4_9FIRM</name>
<dbReference type="EMBL" id="DVFI01000092">
    <property type="protein sequence ID" value="HIQ63188.1"/>
    <property type="molecule type" value="Genomic_DNA"/>
</dbReference>
<evidence type="ECO:0000259" key="2">
    <source>
        <dbReference type="Pfam" id="PF13592"/>
    </source>
</evidence>
<protein>
    <submittedName>
        <fullName evidence="3">Winged helix-turn-helix domain-containing protein</fullName>
    </submittedName>
</protein>
<dbReference type="Pfam" id="PF13592">
    <property type="entry name" value="HTH_33"/>
    <property type="match status" value="1"/>
</dbReference>
<comment type="caution">
    <text evidence="3">The sequence shown here is derived from an EMBL/GenBank/DDBJ whole genome shotgun (WGS) entry which is preliminary data.</text>
</comment>
<evidence type="ECO:0000313" key="4">
    <source>
        <dbReference type="Proteomes" id="UP000886819"/>
    </source>
</evidence>
<evidence type="ECO:0000313" key="3">
    <source>
        <dbReference type="EMBL" id="HIQ63188.1"/>
    </source>
</evidence>
<evidence type="ECO:0000256" key="1">
    <source>
        <dbReference type="SAM" id="MobiDB-lite"/>
    </source>
</evidence>
<sequence length="167" mass="19513">MMEMKGYSINAEEYQKIEEAEKRCKDKRTSKKLTVLLIRFSGVSIAETAQRMNCSERKVARLISEYKKQGLEEFMRNKYVGGNHRSLSEAEEKEILVPFEKMAEQGHMVTAQEIKKVFDKRIGKDTGRGYIYMLLKRHGWRKVMPRAKHPKKADEEAIRASKKITIQ</sequence>
<organism evidence="3 4">
    <name type="scientific">Candidatus Avichristensenella intestinipullorum</name>
    <dbReference type="NCBI Taxonomy" id="2840693"/>
    <lineage>
        <taxon>Bacteria</taxon>
        <taxon>Bacillati</taxon>
        <taxon>Bacillota</taxon>
        <taxon>Clostridia</taxon>
        <taxon>Candidatus Avichristensenella</taxon>
    </lineage>
</organism>
<dbReference type="InterPro" id="IPR025959">
    <property type="entry name" value="Winged_HTH_dom"/>
</dbReference>
<reference evidence="3" key="2">
    <citation type="journal article" date="2021" name="PeerJ">
        <title>Extensive microbial diversity within the chicken gut microbiome revealed by metagenomics and culture.</title>
        <authorList>
            <person name="Gilroy R."/>
            <person name="Ravi A."/>
            <person name="Getino M."/>
            <person name="Pursley I."/>
            <person name="Horton D.L."/>
            <person name="Alikhan N.F."/>
            <person name="Baker D."/>
            <person name="Gharbi K."/>
            <person name="Hall N."/>
            <person name="Watson M."/>
            <person name="Adriaenssens E.M."/>
            <person name="Foster-Nyarko E."/>
            <person name="Jarju S."/>
            <person name="Secka A."/>
            <person name="Antonio M."/>
            <person name="Oren A."/>
            <person name="Chaudhuri R.R."/>
            <person name="La Ragione R."/>
            <person name="Hildebrand F."/>
            <person name="Pallen M.J."/>
        </authorList>
    </citation>
    <scope>NUCLEOTIDE SEQUENCE</scope>
    <source>
        <strain evidence="3">ChiHile30-977</strain>
    </source>
</reference>